<keyword evidence="3" id="KW-0472">Membrane</keyword>
<evidence type="ECO:0000313" key="10">
    <source>
        <dbReference type="EMBL" id="RDY61857.1"/>
    </source>
</evidence>
<dbReference type="GO" id="GO:0016020">
    <property type="term" value="C:membrane"/>
    <property type="evidence" value="ECO:0007669"/>
    <property type="project" value="InterPro"/>
</dbReference>
<feature type="domain" description="CusB-like three alpha-helical bundle" evidence="6">
    <location>
        <begin position="169"/>
        <end position="219"/>
    </location>
</feature>
<keyword evidence="2" id="KW-0813">Transport</keyword>
<dbReference type="RefSeq" id="WP_067033724.1">
    <property type="nucleotide sequence ID" value="NZ_QTJX01000001.1"/>
</dbReference>
<dbReference type="Gene3D" id="2.40.30.170">
    <property type="match status" value="1"/>
</dbReference>
<protein>
    <submittedName>
        <fullName evidence="10">Efflux RND transporter periplasmic adaptor subunit</fullName>
    </submittedName>
</protein>
<dbReference type="InterPro" id="IPR021782">
    <property type="entry name" value="DUF3347"/>
</dbReference>
<feature type="domain" description="CzcB-like C-terminal circularly permuted SH3-like" evidence="9">
    <location>
        <begin position="341"/>
        <end position="403"/>
    </location>
</feature>
<gene>
    <name evidence="10" type="ORF">DX873_06835</name>
</gene>
<dbReference type="GO" id="GO:0060003">
    <property type="term" value="P:copper ion export"/>
    <property type="evidence" value="ECO:0007669"/>
    <property type="project" value="TreeGrafter"/>
</dbReference>
<dbReference type="InterPro" id="IPR051909">
    <property type="entry name" value="MFP_Cation_Efflux"/>
</dbReference>
<dbReference type="InterPro" id="IPR058649">
    <property type="entry name" value="CzcB_C"/>
</dbReference>
<dbReference type="GO" id="GO:0046914">
    <property type="term" value="F:transition metal ion binding"/>
    <property type="evidence" value="ECO:0007669"/>
    <property type="project" value="TreeGrafter"/>
</dbReference>
<dbReference type="NCBIfam" id="TIGR01730">
    <property type="entry name" value="RND_mfp"/>
    <property type="match status" value="1"/>
</dbReference>
<dbReference type="InterPro" id="IPR006143">
    <property type="entry name" value="RND_pump_MFP"/>
</dbReference>
<name>A0A371JVL9_9FLAO</name>
<dbReference type="Pfam" id="PF25869">
    <property type="entry name" value="3HB_CusB"/>
    <property type="match status" value="1"/>
</dbReference>
<sequence>MNKNIIYIVVAALAVGLLGGYFIFSNAEADQSAIKDLSDMSDSHDHSGESENQMWTCSMHPQIMQPEPGDCPICGMDLIPAETGATGLSANEIKMTDNALALANIRTSTVGTGGSDGSSLKLSGKIRENEEANATQATYFAGRIERLNVNYTGENVAKGKLLATIYSPELVSAQQELLTAASMKESQPALYNAVRNKLKLWKLSDNQIDKIEEVGKVQENFPVYATVSGTITDIMVEEGDYVKQGQPLYKIANLNSVWAVFDAYENQIASLKEGQEVKITTNAYPNEEFTAKISFVDPLLNSSTRTVMVRAILNNKDNLLKPGMFVEGTIKAAEMQMENTVIIPASAVMWTGERSVVYVKTNPNEPVFEMREVALGSTNGDTYTIISGLEKGDQIVTNGTFTVDAAAQLQGKKSMMNAEGGKTMTGHEGHLGMQEGDKMEPSTSTGTDHSKMKKRIEVSSEFQGQLKQVFEAYIDVKDALVNDDGAAAQKEAKQMEESLAKVDMKLLKDKEAHDHWMTIQKELKASSNAVASTSEIKEQRDHFKHLSAHMISGVQLFGVNQKVYNSYCPMADSNKGANWLSLEKEIRNPYYGEAMMTCGEIRGTIQ</sequence>
<dbReference type="GO" id="GO:0022857">
    <property type="term" value="F:transmembrane transporter activity"/>
    <property type="evidence" value="ECO:0007669"/>
    <property type="project" value="InterPro"/>
</dbReference>
<accession>A0A371JVL9</accession>
<keyword evidence="11" id="KW-1185">Reference proteome</keyword>
<evidence type="ECO:0000259" key="5">
    <source>
        <dbReference type="Pfam" id="PF19335"/>
    </source>
</evidence>
<proteinExistence type="inferred from homology"/>
<feature type="domain" description="CusB-like beta-barrel" evidence="8">
    <location>
        <begin position="256"/>
        <end position="333"/>
    </location>
</feature>
<dbReference type="Pfam" id="PF25954">
    <property type="entry name" value="Beta-barrel_RND_2"/>
    <property type="match status" value="1"/>
</dbReference>
<keyword evidence="3" id="KW-0812">Transmembrane</keyword>
<dbReference type="PANTHER" id="PTHR30097">
    <property type="entry name" value="CATION EFFLUX SYSTEM PROTEIN CUSB"/>
    <property type="match status" value="1"/>
</dbReference>
<dbReference type="InterPro" id="IPR058790">
    <property type="entry name" value="BSH_CusB"/>
</dbReference>
<dbReference type="Proteomes" id="UP000261828">
    <property type="component" value="Unassembled WGS sequence"/>
</dbReference>
<dbReference type="FunFam" id="2.40.30.170:FF:000010">
    <property type="entry name" value="Efflux RND transporter periplasmic adaptor subunit"/>
    <property type="match status" value="1"/>
</dbReference>
<evidence type="ECO:0000256" key="1">
    <source>
        <dbReference type="ARBA" id="ARBA00009477"/>
    </source>
</evidence>
<feature type="transmembrane region" description="Helical" evidence="3">
    <location>
        <begin position="5"/>
        <end position="24"/>
    </location>
</feature>
<evidence type="ECO:0000259" key="9">
    <source>
        <dbReference type="Pfam" id="PF25975"/>
    </source>
</evidence>
<evidence type="ECO:0000259" key="8">
    <source>
        <dbReference type="Pfam" id="PF25954"/>
    </source>
</evidence>
<comment type="similarity">
    <text evidence="1">Belongs to the membrane fusion protein (MFP) (TC 8.A.1) family.</text>
</comment>
<dbReference type="SUPFAM" id="SSF111369">
    <property type="entry name" value="HlyD-like secretion proteins"/>
    <property type="match status" value="1"/>
</dbReference>
<dbReference type="OrthoDB" id="9806939at2"/>
<evidence type="ECO:0000313" key="11">
    <source>
        <dbReference type="Proteomes" id="UP000261828"/>
    </source>
</evidence>
<dbReference type="Pfam" id="PF19335">
    <property type="entry name" value="HMBD"/>
    <property type="match status" value="1"/>
</dbReference>
<dbReference type="InterPro" id="IPR058792">
    <property type="entry name" value="Beta-barrel_RND_2"/>
</dbReference>
<dbReference type="PANTHER" id="PTHR30097:SF4">
    <property type="entry name" value="SLR6042 PROTEIN"/>
    <property type="match status" value="1"/>
</dbReference>
<evidence type="ECO:0000259" key="6">
    <source>
        <dbReference type="Pfam" id="PF25869"/>
    </source>
</evidence>
<evidence type="ECO:0000256" key="3">
    <source>
        <dbReference type="SAM" id="Phobius"/>
    </source>
</evidence>
<dbReference type="Pfam" id="PF25919">
    <property type="entry name" value="BSH_CusB"/>
    <property type="match status" value="1"/>
</dbReference>
<dbReference type="Pfam" id="PF11827">
    <property type="entry name" value="DUF3347"/>
    <property type="match status" value="1"/>
</dbReference>
<comment type="caution">
    <text evidence="10">The sequence shown here is derived from an EMBL/GenBank/DDBJ whole genome shotgun (WGS) entry which is preliminary data.</text>
</comment>
<feature type="domain" description="CusB-like barrel-sandwich hybrid" evidence="7">
    <location>
        <begin position="140"/>
        <end position="252"/>
    </location>
</feature>
<dbReference type="Gene3D" id="6.10.140.730">
    <property type="match status" value="1"/>
</dbReference>
<evidence type="ECO:0000256" key="2">
    <source>
        <dbReference type="ARBA" id="ARBA00022448"/>
    </source>
</evidence>
<dbReference type="Pfam" id="PF25975">
    <property type="entry name" value="CzcB_C"/>
    <property type="match status" value="1"/>
</dbReference>
<reference evidence="10 11" key="1">
    <citation type="submission" date="2018-08" db="EMBL/GenBank/DDBJ databases">
        <title>Muricauda nanhaiensis sp. nov., isolated from seawater of the South China Sea.</title>
        <authorList>
            <person name="Dang Y."/>
        </authorList>
    </citation>
    <scope>NUCLEOTIDE SEQUENCE [LARGE SCALE GENOMIC DNA]</scope>
    <source>
        <strain evidence="10 11">SM1704</strain>
    </source>
</reference>
<dbReference type="EMBL" id="QTJX01000001">
    <property type="protein sequence ID" value="RDY61857.1"/>
    <property type="molecule type" value="Genomic_DNA"/>
</dbReference>
<keyword evidence="3" id="KW-1133">Transmembrane helix</keyword>
<evidence type="ECO:0000259" key="7">
    <source>
        <dbReference type="Pfam" id="PF25919"/>
    </source>
</evidence>
<organism evidence="10 11">
    <name type="scientific">Flagellimonas nanhaiensis</name>
    <dbReference type="NCBI Taxonomy" id="2292706"/>
    <lineage>
        <taxon>Bacteria</taxon>
        <taxon>Pseudomonadati</taxon>
        <taxon>Bacteroidota</taxon>
        <taxon>Flavobacteriia</taxon>
        <taxon>Flavobacteriales</taxon>
        <taxon>Flavobacteriaceae</taxon>
        <taxon>Flagellimonas</taxon>
    </lineage>
</organism>
<dbReference type="InterPro" id="IPR058791">
    <property type="entry name" value="3HB_CusB"/>
</dbReference>
<dbReference type="InterPro" id="IPR045800">
    <property type="entry name" value="HMBD"/>
</dbReference>
<dbReference type="AlphaFoldDB" id="A0A371JVL9"/>
<dbReference type="GO" id="GO:0030288">
    <property type="term" value="C:outer membrane-bounded periplasmic space"/>
    <property type="evidence" value="ECO:0007669"/>
    <property type="project" value="TreeGrafter"/>
</dbReference>
<evidence type="ECO:0000259" key="4">
    <source>
        <dbReference type="Pfam" id="PF11827"/>
    </source>
</evidence>
<dbReference type="GO" id="GO:0015679">
    <property type="term" value="P:plasma membrane copper ion transport"/>
    <property type="evidence" value="ECO:0007669"/>
    <property type="project" value="TreeGrafter"/>
</dbReference>
<dbReference type="Gene3D" id="2.40.420.20">
    <property type="match status" value="1"/>
</dbReference>
<feature type="domain" description="DUF3347" evidence="4">
    <location>
        <begin position="469"/>
        <end position="562"/>
    </location>
</feature>
<feature type="domain" description="Heavy metal binding" evidence="5">
    <location>
        <begin position="55"/>
        <end position="81"/>
    </location>
</feature>